<protein>
    <recommendedName>
        <fullName evidence="5">Guanine nucleotide-binding protein-like 1</fullName>
    </recommendedName>
</protein>
<comment type="function">
    <text evidence="4">Possible regulatory or functional link with the histocompatibility cluster.</text>
</comment>
<dbReference type="OMA" id="CDFPVRP"/>
<evidence type="ECO:0000256" key="2">
    <source>
        <dbReference type="ARBA" id="ARBA00022741"/>
    </source>
</evidence>
<evidence type="ECO:0000256" key="6">
    <source>
        <dbReference type="SAM" id="MobiDB-lite"/>
    </source>
</evidence>
<dbReference type="GO" id="GO:0003924">
    <property type="term" value="F:GTPase activity"/>
    <property type="evidence" value="ECO:0007669"/>
    <property type="project" value="InterPro"/>
</dbReference>
<dbReference type="STRING" id="988480.A0A075B4H0"/>
<gene>
    <name evidence="8" type="ORF">O9G_004051</name>
    <name evidence="9" type="ORF">ROZALSC1DRAFT_31367</name>
</gene>
<dbReference type="AlphaFoldDB" id="A0A075B4H0"/>
<feature type="domain" description="CP-type G" evidence="7">
    <location>
        <begin position="153"/>
        <end position="390"/>
    </location>
</feature>
<reference evidence="9" key="3">
    <citation type="submission" date="2018-08" db="EMBL/GenBank/DDBJ databases">
        <title>Leveraging single-cell genomics to expand the Fungal Tree of Life.</title>
        <authorList>
            <consortium name="DOE Joint Genome Institute"/>
            <person name="Ahrendt S.R."/>
            <person name="Quandt C.A."/>
            <person name="Ciobanu D."/>
            <person name="Clum A."/>
            <person name="Salamov A."/>
            <person name="Andreopoulos B."/>
            <person name="Cheng J.-F."/>
            <person name="Woyke T."/>
            <person name="Pelin A."/>
            <person name="Henrissat B."/>
            <person name="Reynolds N."/>
            <person name="Benny G.L."/>
            <person name="Smith M.E."/>
            <person name="James T.Y."/>
            <person name="Grigoriev I.V."/>
        </authorList>
    </citation>
    <scope>NUCLEOTIDE SEQUENCE</scope>
    <source>
        <strain evidence="9">CSF55</strain>
    </source>
</reference>
<dbReference type="Proteomes" id="UP000281549">
    <property type="component" value="Unassembled WGS sequence"/>
</dbReference>
<accession>A0A075B4H0</accession>
<dbReference type="EMBL" id="KE560649">
    <property type="protein sequence ID" value="EPZ36147.1"/>
    <property type="molecule type" value="Genomic_DNA"/>
</dbReference>
<dbReference type="Gene3D" id="3.40.50.300">
    <property type="entry name" value="P-loop containing nucleotide triphosphate hydrolases"/>
    <property type="match status" value="1"/>
</dbReference>
<reference evidence="8 10" key="1">
    <citation type="journal article" date="2013" name="Curr. Biol.">
        <title>Shared signatures of parasitism and phylogenomics unite Cryptomycota and microsporidia.</title>
        <authorList>
            <person name="James T.Y."/>
            <person name="Pelin A."/>
            <person name="Bonen L."/>
            <person name="Ahrendt S."/>
            <person name="Sain D."/>
            <person name="Corradi N."/>
            <person name="Stajich J.E."/>
        </authorList>
    </citation>
    <scope>NUCLEOTIDE SEQUENCE [LARGE SCALE GENOMIC DNA]</scope>
    <source>
        <strain evidence="8">CSF55</strain>
        <strain evidence="8">CSF55</strain>
    </source>
</reference>
<name>A0A075B4H0_ROZAC</name>
<evidence type="ECO:0000259" key="7">
    <source>
        <dbReference type="PROSITE" id="PS51721"/>
    </source>
</evidence>
<dbReference type="SUPFAM" id="SSF52540">
    <property type="entry name" value="P-loop containing nucleoside triphosphate hydrolases"/>
    <property type="match status" value="1"/>
</dbReference>
<keyword evidence="2" id="KW-0547">Nucleotide-binding</keyword>
<dbReference type="EMBL" id="ML006249">
    <property type="protein sequence ID" value="RKP16770.1"/>
    <property type="molecule type" value="Genomic_DNA"/>
</dbReference>
<keyword evidence="8" id="KW-0378">Hydrolase</keyword>
<dbReference type="PROSITE" id="PS51721">
    <property type="entry name" value="G_CP"/>
    <property type="match status" value="1"/>
</dbReference>
<evidence type="ECO:0000256" key="5">
    <source>
        <dbReference type="ARBA" id="ARBA00039902"/>
    </source>
</evidence>
<keyword evidence="1" id="KW-0597">Phosphoprotein</keyword>
<dbReference type="CDD" id="cd01857">
    <property type="entry name" value="HSR1_MMR1"/>
    <property type="match status" value="1"/>
</dbReference>
<evidence type="ECO:0000256" key="3">
    <source>
        <dbReference type="ARBA" id="ARBA00023134"/>
    </source>
</evidence>
<dbReference type="PANTHER" id="PTHR45709">
    <property type="entry name" value="LARGE SUBUNIT GTPASE 1 HOMOLOG-RELATED"/>
    <property type="match status" value="1"/>
</dbReference>
<dbReference type="Proteomes" id="UP000030755">
    <property type="component" value="Unassembled WGS sequence"/>
</dbReference>
<feature type="region of interest" description="Disordered" evidence="6">
    <location>
        <begin position="1"/>
        <end position="39"/>
    </location>
</feature>
<dbReference type="HOGENOM" id="CLU_013649_1_1_1"/>
<dbReference type="GO" id="GO:0005525">
    <property type="term" value="F:GTP binding"/>
    <property type="evidence" value="ECO:0007669"/>
    <property type="project" value="UniProtKB-KW"/>
</dbReference>
<reference evidence="11" key="2">
    <citation type="journal article" date="2018" name="Nat. Microbiol.">
        <title>Leveraging single-cell genomics to expand the fungal tree of life.</title>
        <authorList>
            <person name="Ahrendt S.R."/>
            <person name="Quandt C.A."/>
            <person name="Ciobanu D."/>
            <person name="Clum A."/>
            <person name="Salamov A."/>
            <person name="Andreopoulos B."/>
            <person name="Cheng J.F."/>
            <person name="Woyke T."/>
            <person name="Pelin A."/>
            <person name="Henrissat B."/>
            <person name="Reynolds N.K."/>
            <person name="Benny G.L."/>
            <person name="Smith M.E."/>
            <person name="James T.Y."/>
            <person name="Grigoriev I.V."/>
        </authorList>
    </citation>
    <scope>NUCLEOTIDE SEQUENCE [LARGE SCALE GENOMIC DNA]</scope>
    <source>
        <strain evidence="11">CSF55</strain>
    </source>
</reference>
<dbReference type="InterPro" id="IPR030378">
    <property type="entry name" value="G_CP_dom"/>
</dbReference>
<evidence type="ECO:0000256" key="1">
    <source>
        <dbReference type="ARBA" id="ARBA00022553"/>
    </source>
</evidence>
<dbReference type="OrthoDB" id="61815at2759"/>
<sequence>MPRKIPYSGKKKKEYLIQKRKEKSEINNSGDEDNENVCHTSGLKNFKPVVFVSDNPSPQNLTSAFQRLSASEIEERKQRAMEPYMELGPEALEIEPKDIYPEVIDIPKRPYWNYEMTKEQVETNEEKMFHEWLEKVGHEKKELSFYERNLEVWRQLWRVIEMSDVILFIVDIRHPILHFPPSLYNNIVNEHEKEIIVVFSKIDLVSPQTVFAWKEYFKETFPKVMTVTFSIFSCDKLTVSDTNPFFLQQKTKRQKKRYYKAVGVKPIFKACKSLNIRKNSVEVNWDELIEKYSHSFQNIFEEENEIEDLNIEMIKAEHPITLKDQNNALKDLITIGLVGHPNVGKSSLINAIVGKKVVSASRTPGHTKHFQTIHLSQNVRLCDCPGIVFPALISKPLQPYSSVQYLAERLPLVKILKLDHPDQLDPNFKWSAYAICEAFALSKGFFTARASRPDVYRAANMILRWTSEGRLLLSFKPKGYSSDKYTHIKINQSEKYDSEESESVTESDGIEDYQFADNNNKSFGFEVLSTNDDEK</sequence>
<feature type="compositionally biased region" description="Basic residues" evidence="6">
    <location>
        <begin position="1"/>
        <end position="13"/>
    </location>
</feature>
<organism evidence="8 10">
    <name type="scientific">Rozella allomycis (strain CSF55)</name>
    <dbReference type="NCBI Taxonomy" id="988480"/>
    <lineage>
        <taxon>Eukaryota</taxon>
        <taxon>Fungi</taxon>
        <taxon>Fungi incertae sedis</taxon>
        <taxon>Cryptomycota</taxon>
        <taxon>Cryptomycota incertae sedis</taxon>
        <taxon>Rozella</taxon>
    </lineage>
</organism>
<keyword evidence="10" id="KW-1185">Reference proteome</keyword>
<evidence type="ECO:0000313" key="8">
    <source>
        <dbReference type="EMBL" id="EPZ36147.1"/>
    </source>
</evidence>
<feature type="compositionally biased region" description="Basic and acidic residues" evidence="6">
    <location>
        <begin position="14"/>
        <end position="25"/>
    </location>
</feature>
<evidence type="ECO:0000313" key="9">
    <source>
        <dbReference type="EMBL" id="RKP16770.1"/>
    </source>
</evidence>
<proteinExistence type="predicted"/>
<evidence type="ECO:0000313" key="11">
    <source>
        <dbReference type="Proteomes" id="UP000281549"/>
    </source>
</evidence>
<dbReference type="PRINTS" id="PR00326">
    <property type="entry name" value="GTP1OBG"/>
</dbReference>
<dbReference type="PANTHER" id="PTHR45709:SF3">
    <property type="entry name" value="GUANINE NUCLEOTIDE-BINDING PROTEIN-LIKE 1"/>
    <property type="match status" value="1"/>
</dbReference>
<keyword evidence="3" id="KW-0342">GTP-binding</keyword>
<dbReference type="InterPro" id="IPR027417">
    <property type="entry name" value="P-loop_NTPase"/>
</dbReference>
<evidence type="ECO:0000313" key="10">
    <source>
        <dbReference type="Proteomes" id="UP000030755"/>
    </source>
</evidence>
<dbReference type="Pfam" id="PF01926">
    <property type="entry name" value="MMR_HSR1"/>
    <property type="match status" value="1"/>
</dbReference>
<dbReference type="InterPro" id="IPR043358">
    <property type="entry name" value="GNL1-like"/>
</dbReference>
<evidence type="ECO:0000256" key="4">
    <source>
        <dbReference type="ARBA" id="ARBA00037770"/>
    </source>
</evidence>
<dbReference type="InterPro" id="IPR006073">
    <property type="entry name" value="GTP-bd"/>
</dbReference>